<evidence type="ECO:0000313" key="1">
    <source>
        <dbReference type="EMBL" id="RPA79322.1"/>
    </source>
</evidence>
<reference evidence="1 2" key="1">
    <citation type="journal article" date="2018" name="Nat. Ecol. Evol.">
        <title>Pezizomycetes genomes reveal the molecular basis of ectomycorrhizal truffle lifestyle.</title>
        <authorList>
            <person name="Murat C."/>
            <person name="Payen T."/>
            <person name="Noel B."/>
            <person name="Kuo A."/>
            <person name="Morin E."/>
            <person name="Chen J."/>
            <person name="Kohler A."/>
            <person name="Krizsan K."/>
            <person name="Balestrini R."/>
            <person name="Da Silva C."/>
            <person name="Montanini B."/>
            <person name="Hainaut M."/>
            <person name="Levati E."/>
            <person name="Barry K.W."/>
            <person name="Belfiori B."/>
            <person name="Cichocki N."/>
            <person name="Clum A."/>
            <person name="Dockter R.B."/>
            <person name="Fauchery L."/>
            <person name="Guy J."/>
            <person name="Iotti M."/>
            <person name="Le Tacon F."/>
            <person name="Lindquist E.A."/>
            <person name="Lipzen A."/>
            <person name="Malagnac F."/>
            <person name="Mello A."/>
            <person name="Molinier V."/>
            <person name="Miyauchi S."/>
            <person name="Poulain J."/>
            <person name="Riccioni C."/>
            <person name="Rubini A."/>
            <person name="Sitrit Y."/>
            <person name="Splivallo R."/>
            <person name="Traeger S."/>
            <person name="Wang M."/>
            <person name="Zifcakova L."/>
            <person name="Wipf D."/>
            <person name="Zambonelli A."/>
            <person name="Paolocci F."/>
            <person name="Nowrousian M."/>
            <person name="Ottonello S."/>
            <person name="Baldrian P."/>
            <person name="Spatafora J.W."/>
            <person name="Henrissat B."/>
            <person name="Nagy L.G."/>
            <person name="Aury J.M."/>
            <person name="Wincker P."/>
            <person name="Grigoriev I.V."/>
            <person name="Bonfante P."/>
            <person name="Martin F.M."/>
        </authorList>
    </citation>
    <scope>NUCLEOTIDE SEQUENCE [LARGE SCALE GENOMIC DNA]</scope>
    <source>
        <strain evidence="1 2">RN42</strain>
    </source>
</reference>
<gene>
    <name evidence="1" type="ORF">BJ508DRAFT_141911</name>
</gene>
<dbReference type="Proteomes" id="UP000275078">
    <property type="component" value="Unassembled WGS sequence"/>
</dbReference>
<keyword evidence="2" id="KW-1185">Reference proteome</keyword>
<sequence>MSETMAGTGISTSPSPSKLKIYIRTLSNLRTVQIGEGKKKVTMTEERWASFVEMTEKSSRDFEKQITAAEARGQPLSRSLIAQEYERLRSQITRQQSNHSTYEKIILKHAYGDPPTSHTASPLVPAFQKHLQFYCDYLEPFLHRYSERAENQPDPTFGVRPTTSDDGVTLFTGIAYEIYLRYIGCIHFLATFKFRRRHEAGLMRDSQLAIVRIALRSHEDTLKALIEKDAPGGRALVEVLSEILRHRNLVLRFIGSQEFRSERLETLLMRYLGEDGVDMELVKTLDEINDDNIPDALLEKHPIIKKLNPDMPYRREDQLGELLTFQTKEAAIKALELANKERRFRQAAQMRLGM</sequence>
<accession>A0A3N4HZP9</accession>
<dbReference type="AlphaFoldDB" id="A0A3N4HZP9"/>
<name>A0A3N4HZP9_ASCIM</name>
<organism evidence="1 2">
    <name type="scientific">Ascobolus immersus RN42</name>
    <dbReference type="NCBI Taxonomy" id="1160509"/>
    <lineage>
        <taxon>Eukaryota</taxon>
        <taxon>Fungi</taxon>
        <taxon>Dikarya</taxon>
        <taxon>Ascomycota</taxon>
        <taxon>Pezizomycotina</taxon>
        <taxon>Pezizomycetes</taxon>
        <taxon>Pezizales</taxon>
        <taxon>Ascobolaceae</taxon>
        <taxon>Ascobolus</taxon>
    </lineage>
</organism>
<dbReference type="EMBL" id="ML119700">
    <property type="protein sequence ID" value="RPA79322.1"/>
    <property type="molecule type" value="Genomic_DNA"/>
</dbReference>
<proteinExistence type="predicted"/>
<evidence type="ECO:0000313" key="2">
    <source>
        <dbReference type="Proteomes" id="UP000275078"/>
    </source>
</evidence>
<protein>
    <submittedName>
        <fullName evidence="1">Uncharacterized protein</fullName>
    </submittedName>
</protein>